<dbReference type="OrthoDB" id="18453at2759"/>
<protein>
    <submittedName>
        <fullName evidence="11">Uncharacterized protein</fullName>
    </submittedName>
</protein>
<keyword evidence="9" id="KW-0137">Centromere</keyword>
<evidence type="ECO:0000256" key="6">
    <source>
        <dbReference type="ARBA" id="ARBA00022838"/>
    </source>
</evidence>
<dbReference type="InterPro" id="IPR007128">
    <property type="entry name" value="PMF1/Nnf1"/>
</dbReference>
<evidence type="ECO:0000256" key="10">
    <source>
        <dbReference type="SAM" id="MobiDB-lite"/>
    </source>
</evidence>
<dbReference type="AlphaFoldDB" id="A0A2C5XTR4"/>
<evidence type="ECO:0000256" key="9">
    <source>
        <dbReference type="ARBA" id="ARBA00023328"/>
    </source>
</evidence>
<dbReference type="STRING" id="1399860.A0A2C5XTR4"/>
<evidence type="ECO:0000313" key="11">
    <source>
        <dbReference type="EMBL" id="PHH60665.1"/>
    </source>
</evidence>
<keyword evidence="12" id="KW-1185">Reference proteome</keyword>
<comment type="caution">
    <text evidence="11">The sequence shown here is derived from an EMBL/GenBank/DDBJ whole genome shotgun (WGS) entry which is preliminary data.</text>
</comment>
<proteinExistence type="predicted"/>
<keyword evidence="3" id="KW-0158">Chromosome</keyword>
<keyword evidence="8" id="KW-0131">Cell cycle</keyword>
<evidence type="ECO:0000256" key="8">
    <source>
        <dbReference type="ARBA" id="ARBA00023306"/>
    </source>
</evidence>
<keyword evidence="4" id="KW-0132">Cell division</keyword>
<evidence type="ECO:0000256" key="7">
    <source>
        <dbReference type="ARBA" id="ARBA00023242"/>
    </source>
</evidence>
<dbReference type="GO" id="GO:0005634">
    <property type="term" value="C:nucleus"/>
    <property type="evidence" value="ECO:0007669"/>
    <property type="project" value="UniProtKB-SubCell"/>
</dbReference>
<organism evidence="11 12">
    <name type="scientific">Ophiocordyceps australis</name>
    <dbReference type="NCBI Taxonomy" id="1399860"/>
    <lineage>
        <taxon>Eukaryota</taxon>
        <taxon>Fungi</taxon>
        <taxon>Dikarya</taxon>
        <taxon>Ascomycota</taxon>
        <taxon>Pezizomycotina</taxon>
        <taxon>Sordariomycetes</taxon>
        <taxon>Hypocreomycetidae</taxon>
        <taxon>Hypocreales</taxon>
        <taxon>Ophiocordycipitaceae</taxon>
        <taxon>Ophiocordyceps</taxon>
    </lineage>
</organism>
<name>A0A2C5XTR4_9HYPO</name>
<dbReference type="Pfam" id="PF03980">
    <property type="entry name" value="Nnf1"/>
    <property type="match status" value="1"/>
</dbReference>
<evidence type="ECO:0000256" key="3">
    <source>
        <dbReference type="ARBA" id="ARBA00022454"/>
    </source>
</evidence>
<dbReference type="Proteomes" id="UP000226192">
    <property type="component" value="Unassembled WGS sequence"/>
</dbReference>
<comment type="subcellular location">
    <subcellularLocation>
        <location evidence="2">Chromosome</location>
        <location evidence="2">Centromere</location>
        <location evidence="2">Kinetochore</location>
    </subcellularLocation>
    <subcellularLocation>
        <location evidence="1">Nucleus</location>
    </subcellularLocation>
</comment>
<evidence type="ECO:0000256" key="1">
    <source>
        <dbReference type="ARBA" id="ARBA00004123"/>
    </source>
</evidence>
<keyword evidence="7" id="KW-0539">Nucleus</keyword>
<dbReference type="GO" id="GO:0000444">
    <property type="term" value="C:MIS12/MIND type complex"/>
    <property type="evidence" value="ECO:0007669"/>
    <property type="project" value="InterPro"/>
</dbReference>
<evidence type="ECO:0000256" key="5">
    <source>
        <dbReference type="ARBA" id="ARBA00022776"/>
    </source>
</evidence>
<evidence type="ECO:0000256" key="2">
    <source>
        <dbReference type="ARBA" id="ARBA00004629"/>
    </source>
</evidence>
<reference evidence="11 12" key="1">
    <citation type="submission" date="2017-06" db="EMBL/GenBank/DDBJ databases">
        <title>Ant-infecting Ophiocordyceps genomes reveal a high diversity of potential behavioral manipulation genes and a possible major role for enterotoxins.</title>
        <authorList>
            <person name="De Bekker C."/>
            <person name="Evans H.C."/>
            <person name="Brachmann A."/>
            <person name="Hughes D.P."/>
        </authorList>
    </citation>
    <scope>NUCLEOTIDE SEQUENCE [LARGE SCALE GENOMIC DNA]</scope>
    <source>
        <strain evidence="11 12">Map64</strain>
    </source>
</reference>
<keyword evidence="6" id="KW-0995">Kinetochore</keyword>
<evidence type="ECO:0000313" key="12">
    <source>
        <dbReference type="Proteomes" id="UP000226192"/>
    </source>
</evidence>
<dbReference type="GO" id="GO:0007059">
    <property type="term" value="P:chromosome segregation"/>
    <property type="evidence" value="ECO:0007669"/>
    <property type="project" value="TreeGrafter"/>
</dbReference>
<accession>A0A2C5XTR4</accession>
<dbReference type="PANTHER" id="PTHR15459:SF3">
    <property type="entry name" value="POLYAMINE-MODULATED FACTOR 1"/>
    <property type="match status" value="1"/>
</dbReference>
<keyword evidence="5" id="KW-0498">Mitosis</keyword>
<dbReference type="GO" id="GO:0051301">
    <property type="term" value="P:cell division"/>
    <property type="evidence" value="ECO:0007669"/>
    <property type="project" value="UniProtKB-KW"/>
</dbReference>
<dbReference type="PANTHER" id="PTHR15459">
    <property type="entry name" value="POLYAMINE-MODULATED FACTOR 1"/>
    <property type="match status" value="1"/>
</dbReference>
<evidence type="ECO:0000256" key="4">
    <source>
        <dbReference type="ARBA" id="ARBA00022618"/>
    </source>
</evidence>
<feature type="compositionally biased region" description="Low complexity" evidence="10">
    <location>
        <begin position="238"/>
        <end position="247"/>
    </location>
</feature>
<feature type="region of interest" description="Disordered" evidence="10">
    <location>
        <begin position="211"/>
        <end position="247"/>
    </location>
</feature>
<sequence>MPTPDPEPSAPLPGPRATRLAETFNHALLRTLQRVSNPSGFAACFATIDAPDVLRVVQEQMVKLLSDKCQKEFQRIMDSRDLVSKLNEFEALVAAAAARRAQAGDAPPPTPPHVLSAETIIAAHSHAALDPILSSTTLRLAQRRAQNARLVDCLAQQTAAMDALFARLDEAKADVVAAAQALDAANDGLSCVAIGHGVAGAAAAAAAHHGNAPGASAATDATASAAHSLDSPKDPPDAADTADTALS</sequence>
<feature type="compositionally biased region" description="Low complexity" evidence="10">
    <location>
        <begin position="211"/>
        <end position="226"/>
    </location>
</feature>
<gene>
    <name evidence="11" type="ORF">CDD81_1351</name>
</gene>
<dbReference type="EMBL" id="NJET01000134">
    <property type="protein sequence ID" value="PHH60665.1"/>
    <property type="molecule type" value="Genomic_DNA"/>
</dbReference>